<dbReference type="EMBL" id="JAAKZZ010000115">
    <property type="protein sequence ID" value="NGO69423.1"/>
    <property type="molecule type" value="Genomic_DNA"/>
</dbReference>
<reference evidence="1 2" key="1">
    <citation type="submission" date="2020-02" db="EMBL/GenBank/DDBJ databases">
        <title>Whole-genome analyses of novel actinobacteria.</title>
        <authorList>
            <person name="Sahin N."/>
            <person name="Tatar D."/>
        </authorList>
    </citation>
    <scope>NUCLEOTIDE SEQUENCE [LARGE SCALE GENOMIC DNA]</scope>
    <source>
        <strain evidence="1 2">SB3404</strain>
    </source>
</reference>
<accession>A0A6G4WWN4</accession>
<evidence type="ECO:0008006" key="3">
    <source>
        <dbReference type="Google" id="ProtNLM"/>
    </source>
</evidence>
<evidence type="ECO:0000313" key="2">
    <source>
        <dbReference type="Proteomes" id="UP000477722"/>
    </source>
</evidence>
<name>A0A6G4WWN4_9ACTN</name>
<gene>
    <name evidence="1" type="ORF">G5C65_13885</name>
</gene>
<dbReference type="InterPro" id="IPR026337">
    <property type="entry name" value="AKG_HExxH"/>
</dbReference>
<protein>
    <recommendedName>
        <fullName evidence="3">HEXXH motif domain-containing protein</fullName>
    </recommendedName>
</protein>
<proteinExistence type="predicted"/>
<dbReference type="RefSeq" id="WP_165299113.1">
    <property type="nucleotide sequence ID" value="NZ_JAAKZZ010000115.1"/>
</dbReference>
<dbReference type="Proteomes" id="UP000477722">
    <property type="component" value="Unassembled WGS sequence"/>
</dbReference>
<evidence type="ECO:0000313" key="1">
    <source>
        <dbReference type="EMBL" id="NGO69423.1"/>
    </source>
</evidence>
<dbReference type="NCBIfam" id="TIGR04267">
    <property type="entry name" value="mod_HExxH"/>
    <property type="match status" value="1"/>
</dbReference>
<organism evidence="1 2">
    <name type="scientific">Streptomyces boncukensis</name>
    <dbReference type="NCBI Taxonomy" id="2711219"/>
    <lineage>
        <taxon>Bacteria</taxon>
        <taxon>Bacillati</taxon>
        <taxon>Actinomycetota</taxon>
        <taxon>Actinomycetes</taxon>
        <taxon>Kitasatosporales</taxon>
        <taxon>Streptomycetaceae</taxon>
        <taxon>Streptomyces</taxon>
    </lineage>
</organism>
<keyword evidence="2" id="KW-1185">Reference proteome</keyword>
<sequence>MSVLDDDLVCVEHALASHPDFGDAVLSTVKAAEFYRFAVDLLCERSGAVDRLATGIRDESGEIPLAVTEDPLVRVTLDEAVSRLERGFVDEAAWSEVATMLRLVGDALAAHGAQAAPTGAGISGGRAVRVAPDREVWLCGSGAGGLTPLGRTFLDVFERDFLRGVPGELLDPAQEYARQLDTGFAALHALLPELAASVTAHYVGVGVVDVRTEGETFLAGNVGRIPGVVFFSPNRMARPWRFAETALHEGLHLKLFDIQRSASVFTAPEQLDDGPKVKVPWLKWASMVAPNEWSLDRALGAFHVYAHMALFRQALRTRTTPELRERFGEPEAEDPPSLYRFGAERARYLGAEILRSGGALTGSGREFVSWLLESVDRVEGVEGGVRV</sequence>
<comment type="caution">
    <text evidence="1">The sequence shown here is derived from an EMBL/GenBank/DDBJ whole genome shotgun (WGS) entry which is preliminary data.</text>
</comment>
<dbReference type="AlphaFoldDB" id="A0A6G4WWN4"/>